<name>A0A915KFR1_ROMCU</name>
<accession>A0A915KFR1</accession>
<dbReference type="CDD" id="cd00821">
    <property type="entry name" value="PH"/>
    <property type="match status" value="1"/>
</dbReference>
<dbReference type="WBParaSite" id="nRc.2.0.1.t37562-RA">
    <property type="protein sequence ID" value="nRc.2.0.1.t37562-RA"/>
    <property type="gene ID" value="nRc.2.0.1.g37562"/>
</dbReference>
<evidence type="ECO:0000313" key="2">
    <source>
        <dbReference type="WBParaSite" id="nRc.2.0.1.t37562-RA"/>
    </source>
</evidence>
<reference evidence="2" key="1">
    <citation type="submission" date="2022-11" db="UniProtKB">
        <authorList>
            <consortium name="WormBaseParasite"/>
        </authorList>
    </citation>
    <scope>IDENTIFICATION</scope>
</reference>
<protein>
    <submittedName>
        <fullName evidence="2">PH domain-containing protein</fullName>
    </submittedName>
</protein>
<sequence length="616" mass="67727">MVKIKKLREIGAKFRKSWNSSFNNSTDDVDDDYSHPDEEENFSAHPVRSALFVEICGNRFFLSRKIAAKRYCQLKNDELIVAKSQHALNSKSAVHWNVRKAAALDIYHGGNRNGVVKTKNRGKWPLSIEITDKSGRKIRLYFANQKEMAYWLEPLKQSYRKQDDDTDDEIFINPTTYFEQDEFQSEDAVAADAGDSESFEKPCSSAQFLLEDLDFSQSPESKITTASEENVSQAYERKLQRLGEMLLEKRDVLRKRLGLDFPDDAGQTAQAKTSTPTDSIDPFLVARFGPDTEPFATLTSKTISCVQGGAFDEVMFNFWATPDVTLHVCLVDGRSGANVLCSDRFSSASSGYPGFFRFKISQAVNSPFKIQYFAETIPGQQGFLILDDIGYYGSFCDDAAAKCAPTANGGSTTTAASTTTTTTTTQAVTTVTRALEASTTTRLPIRTATPTTPTTTTTMTRKATTTPDVCKLVGSLDLNESSETFSGGSCGYESTGGNVLFKSSKGDFINSPPIPRMFQIRNSRGYYMGAAVKINTNDLAILSSPRFGPSTGKTLTFNFYRSAVGATLKICFDVSGRKSSDQSKRQCVQQIPPLSGANAMSWNFLAVTIPADAGQK</sequence>
<organism evidence="1 2">
    <name type="scientific">Romanomermis culicivorax</name>
    <name type="common">Nematode worm</name>
    <dbReference type="NCBI Taxonomy" id="13658"/>
    <lineage>
        <taxon>Eukaryota</taxon>
        <taxon>Metazoa</taxon>
        <taxon>Ecdysozoa</taxon>
        <taxon>Nematoda</taxon>
        <taxon>Enoplea</taxon>
        <taxon>Dorylaimia</taxon>
        <taxon>Mermithida</taxon>
        <taxon>Mermithoidea</taxon>
        <taxon>Mermithidae</taxon>
        <taxon>Romanomermis</taxon>
    </lineage>
</organism>
<keyword evidence="1" id="KW-1185">Reference proteome</keyword>
<dbReference type="Gene3D" id="2.30.29.30">
    <property type="entry name" value="Pleckstrin-homology domain (PH domain)/Phosphotyrosine-binding domain (PTB)"/>
    <property type="match status" value="1"/>
</dbReference>
<dbReference type="InterPro" id="IPR011993">
    <property type="entry name" value="PH-like_dom_sf"/>
</dbReference>
<dbReference type="SUPFAM" id="SSF50729">
    <property type="entry name" value="PH domain-like"/>
    <property type="match status" value="1"/>
</dbReference>
<dbReference type="Proteomes" id="UP000887565">
    <property type="component" value="Unplaced"/>
</dbReference>
<dbReference type="AlphaFoldDB" id="A0A915KFR1"/>
<evidence type="ECO:0000313" key="1">
    <source>
        <dbReference type="Proteomes" id="UP000887565"/>
    </source>
</evidence>
<proteinExistence type="predicted"/>